<keyword evidence="1" id="KW-1133">Transmembrane helix</keyword>
<dbReference type="GO" id="GO:0004175">
    <property type="term" value="F:endopeptidase activity"/>
    <property type="evidence" value="ECO:0007669"/>
    <property type="project" value="UniProtKB-ARBA"/>
</dbReference>
<reference evidence="3" key="1">
    <citation type="submission" date="2020-06" db="EMBL/GenBank/DDBJ databases">
        <title>Unique genomic features of the anaerobic methanotrophic archaea.</title>
        <authorList>
            <person name="Chadwick G.L."/>
            <person name="Skennerton C.T."/>
            <person name="Laso-Perez R."/>
            <person name="Leu A.O."/>
            <person name="Speth D.R."/>
            <person name="Yu H."/>
            <person name="Morgan-Lang C."/>
            <person name="Hatzenpichler R."/>
            <person name="Goudeau D."/>
            <person name="Malmstrom R."/>
            <person name="Brazelton W.J."/>
            <person name="Woyke T."/>
            <person name="Hallam S.J."/>
            <person name="Tyson G.W."/>
            <person name="Wegener G."/>
            <person name="Boetius A."/>
            <person name="Orphan V."/>
        </authorList>
    </citation>
    <scope>NUCLEOTIDE SEQUENCE</scope>
</reference>
<sequence>MEIPVGLIIWSIPSLFYLFVRRIRKEKWGTIFKNLGWVSCKPKYWLWALGVIVILSLLSLPTVKLIPPEIAESPNVAHSQFVGMAPSFSVFLLILLNQAIFIALGEEIFFRGLLGGWLMRKLGFKIGNSIQAVCFLLIHLPLLMVSTALWPILIVQFIAGFVFGWLRHVSGSILPAWSVHSLINALSIFFLAVL</sequence>
<gene>
    <name evidence="3" type="ORF">GKHFHOKN_00012</name>
</gene>
<proteinExistence type="predicted"/>
<accession>A0A7G9YYF2</accession>
<feature type="transmembrane region" description="Helical" evidence="1">
    <location>
        <begin position="148"/>
        <end position="166"/>
    </location>
</feature>
<dbReference type="InterPro" id="IPR003675">
    <property type="entry name" value="Rce1/LyrA-like_dom"/>
</dbReference>
<dbReference type="EMBL" id="MT631529">
    <property type="protein sequence ID" value="QNO53036.1"/>
    <property type="molecule type" value="Genomic_DNA"/>
</dbReference>
<keyword evidence="1" id="KW-0812">Transmembrane</keyword>
<feature type="transmembrane region" description="Helical" evidence="1">
    <location>
        <begin position="6"/>
        <end position="23"/>
    </location>
</feature>
<name>A0A7G9YYF2_9EURY</name>
<evidence type="ECO:0000313" key="3">
    <source>
        <dbReference type="EMBL" id="QNO53036.1"/>
    </source>
</evidence>
<dbReference type="Pfam" id="PF02517">
    <property type="entry name" value="Rce1-like"/>
    <property type="match status" value="1"/>
</dbReference>
<feature type="transmembrane region" description="Helical" evidence="1">
    <location>
        <begin position="87"/>
        <end position="110"/>
    </location>
</feature>
<feature type="domain" description="CAAX prenyl protease 2/Lysostaphin resistance protein A-like" evidence="2">
    <location>
        <begin position="91"/>
        <end position="186"/>
    </location>
</feature>
<evidence type="ECO:0000259" key="2">
    <source>
        <dbReference type="Pfam" id="PF02517"/>
    </source>
</evidence>
<feature type="transmembrane region" description="Helical" evidence="1">
    <location>
        <begin position="122"/>
        <end position="142"/>
    </location>
</feature>
<dbReference type="AlphaFoldDB" id="A0A7G9YYF2"/>
<dbReference type="GO" id="GO:0080120">
    <property type="term" value="P:CAAX-box protein maturation"/>
    <property type="evidence" value="ECO:0007669"/>
    <property type="project" value="UniProtKB-ARBA"/>
</dbReference>
<feature type="transmembrane region" description="Helical" evidence="1">
    <location>
        <begin position="44"/>
        <end position="67"/>
    </location>
</feature>
<organism evidence="3">
    <name type="scientific">Candidatus Methanophagaceae archaeon ANME-1 ERB6</name>
    <dbReference type="NCBI Taxonomy" id="2759912"/>
    <lineage>
        <taxon>Archaea</taxon>
        <taxon>Methanobacteriati</taxon>
        <taxon>Methanobacteriota</taxon>
        <taxon>Stenosarchaea group</taxon>
        <taxon>Methanomicrobia</taxon>
        <taxon>Candidatus Methanophagales</taxon>
        <taxon>Candidatus Methanophagaceae</taxon>
    </lineage>
</organism>
<evidence type="ECO:0000256" key="1">
    <source>
        <dbReference type="SAM" id="Phobius"/>
    </source>
</evidence>
<keyword evidence="1" id="KW-0472">Membrane</keyword>
<feature type="transmembrane region" description="Helical" evidence="1">
    <location>
        <begin position="173"/>
        <end position="193"/>
    </location>
</feature>
<protein>
    <recommendedName>
        <fullName evidence="2">CAAX prenyl protease 2/Lysostaphin resistance protein A-like domain-containing protein</fullName>
    </recommendedName>
</protein>